<keyword evidence="7 12" id="KW-1133">Transmembrane helix</keyword>
<dbReference type="PANTHER" id="PTHR11410:SF0">
    <property type="entry name" value="ATP SYNTHASE SUBUNIT A"/>
    <property type="match status" value="1"/>
</dbReference>
<dbReference type="CDD" id="cd00310">
    <property type="entry name" value="ATP-synt_Fo_a_6"/>
    <property type="match status" value="1"/>
</dbReference>
<evidence type="ECO:0000256" key="10">
    <source>
        <dbReference type="ARBA" id="ARBA00023310"/>
    </source>
</evidence>
<dbReference type="Gene3D" id="1.20.120.220">
    <property type="entry name" value="ATP synthase, F0 complex, subunit A"/>
    <property type="match status" value="1"/>
</dbReference>
<proteinExistence type="inferred from homology"/>
<keyword evidence="9 12" id="KW-0472">Membrane</keyword>
<dbReference type="PROSITE" id="PS00449">
    <property type="entry name" value="ATPASE_A"/>
    <property type="match status" value="1"/>
</dbReference>
<comment type="subcellular location">
    <subcellularLocation>
        <location evidence="1">Membrane</location>
        <topology evidence="1">Multi-pass membrane protein</topology>
    </subcellularLocation>
    <subcellularLocation>
        <location evidence="11">Mitochondrion inner membrane</location>
        <topology evidence="11">Multi-pass membrane protein</topology>
    </subcellularLocation>
</comment>
<evidence type="ECO:0000256" key="2">
    <source>
        <dbReference type="ARBA" id="ARBA00006810"/>
    </source>
</evidence>
<evidence type="ECO:0000256" key="12">
    <source>
        <dbReference type="SAM" id="Phobius"/>
    </source>
</evidence>
<dbReference type="GO" id="GO:0005743">
    <property type="term" value="C:mitochondrial inner membrane"/>
    <property type="evidence" value="ECO:0007669"/>
    <property type="project" value="UniProtKB-SubCell"/>
</dbReference>
<feature type="transmembrane region" description="Helical" evidence="12">
    <location>
        <begin position="53"/>
        <end position="73"/>
    </location>
</feature>
<protein>
    <recommendedName>
        <fullName evidence="11">ATP synthase subunit a</fullName>
    </recommendedName>
</protein>
<reference evidence="13" key="1">
    <citation type="submission" date="2015-04" db="EMBL/GenBank/DDBJ databases">
        <title>Genome, transcriptome and proteome adaptations to nematode parasitism in Strongyloides.</title>
        <authorList>
            <person name="Hunt V."/>
            <person name="Tsai I.J."/>
            <person name="Coghlan A."/>
            <person name="Reid A.J."/>
            <person name="Holroyd N."/>
            <person name="Foth B."/>
            <person name="Tracey A."/>
            <person name="Cotton J.A."/>
            <person name="Stanley E."/>
            <person name="Beasley H."/>
            <person name="Bennett H."/>
            <person name="Brooks K."/>
            <person name="Kikuchi T."/>
            <person name="Viney M."/>
            <person name="Berriman M."/>
        </authorList>
    </citation>
    <scope>NUCLEOTIDE SEQUENCE</scope>
    <source>
        <strain evidence="13">KNP</strain>
    </source>
</reference>
<evidence type="ECO:0000256" key="1">
    <source>
        <dbReference type="ARBA" id="ARBA00004141"/>
    </source>
</evidence>
<dbReference type="RefSeq" id="YP_009186336.1">
    <property type="nucleotide sequence ID" value="NC_028620.1"/>
</dbReference>
<dbReference type="GeneID" id="26373659"/>
<dbReference type="PANTHER" id="PTHR11410">
    <property type="entry name" value="ATP SYNTHASE SUBUNIT A"/>
    <property type="match status" value="1"/>
</dbReference>
<dbReference type="InterPro" id="IPR023011">
    <property type="entry name" value="ATP_synth_F0_asu_AS"/>
</dbReference>
<keyword evidence="4" id="KW-0138">CF(0)</keyword>
<feature type="transmembrane region" description="Helical" evidence="12">
    <location>
        <begin position="29"/>
        <end position="47"/>
    </location>
</feature>
<sequence>MNQVYLLDIVIFVFVLQFAFFMKDSMLNCLAKGFFSSLVGVFSYTSSLPLSSLVSLFTFVVLLTCCFGGYFCYSFCPCGMIEFTLVYAMVAWMSTFLTFISSEKFSVYMSKDGDGFFKTLSMLVVEVVSEFSRPIALTVRLTVNIMVGHLISMALYMLFEVVIGDKYVFIVIFAIMMECFVFFIQSYIFSRLIFLYLNE</sequence>
<dbReference type="InterPro" id="IPR035908">
    <property type="entry name" value="F0_ATP_A_sf"/>
</dbReference>
<dbReference type="PRINTS" id="PR00123">
    <property type="entry name" value="ATPASEA"/>
</dbReference>
<keyword evidence="6" id="KW-0375">Hydrogen ion transport</keyword>
<dbReference type="InterPro" id="IPR045083">
    <property type="entry name" value="ATP_synth_F0_asu_bact/mt"/>
</dbReference>
<evidence type="ECO:0000256" key="11">
    <source>
        <dbReference type="RuleBase" id="RU004450"/>
    </source>
</evidence>
<evidence type="ECO:0000256" key="5">
    <source>
        <dbReference type="ARBA" id="ARBA00022692"/>
    </source>
</evidence>
<keyword evidence="13" id="KW-0496">Mitochondrion</keyword>
<evidence type="ECO:0000256" key="7">
    <source>
        <dbReference type="ARBA" id="ARBA00022989"/>
    </source>
</evidence>
<name>A0A0S3M5L1_PARTI</name>
<dbReference type="GO" id="GO:0045259">
    <property type="term" value="C:proton-transporting ATP synthase complex"/>
    <property type="evidence" value="ECO:0007669"/>
    <property type="project" value="UniProtKB-KW"/>
</dbReference>
<dbReference type="EMBL" id="LC050209">
    <property type="protein sequence ID" value="BAT21177.1"/>
    <property type="molecule type" value="Genomic_DNA"/>
</dbReference>
<geneLocation type="mitochondrion" evidence="13"/>
<accession>A0A0S3M5L1</accession>
<feature type="transmembrane region" description="Helical" evidence="12">
    <location>
        <begin position="135"/>
        <end position="155"/>
    </location>
</feature>
<comment type="similarity">
    <text evidence="2">Belongs to the ATPase A chain family.</text>
</comment>
<keyword evidence="8" id="KW-0406">Ion transport</keyword>
<feature type="transmembrane region" description="Helical" evidence="12">
    <location>
        <begin position="167"/>
        <end position="189"/>
    </location>
</feature>
<evidence type="ECO:0000256" key="3">
    <source>
        <dbReference type="ARBA" id="ARBA00022448"/>
    </source>
</evidence>
<evidence type="ECO:0000256" key="8">
    <source>
        <dbReference type="ARBA" id="ARBA00023065"/>
    </source>
</evidence>
<feature type="transmembrane region" description="Helical" evidence="12">
    <location>
        <begin position="85"/>
        <end position="102"/>
    </location>
</feature>
<keyword evidence="3" id="KW-0813">Transport</keyword>
<dbReference type="Pfam" id="PF00119">
    <property type="entry name" value="ATP-synt_A"/>
    <property type="match status" value="1"/>
</dbReference>
<evidence type="ECO:0000256" key="6">
    <source>
        <dbReference type="ARBA" id="ARBA00022781"/>
    </source>
</evidence>
<dbReference type="AlphaFoldDB" id="A0A0S3M5L1"/>
<keyword evidence="5 12" id="KW-0812">Transmembrane</keyword>
<dbReference type="SUPFAM" id="SSF81336">
    <property type="entry name" value="F1F0 ATP synthase subunit A"/>
    <property type="match status" value="1"/>
</dbReference>
<dbReference type="CTD" id="4508"/>
<gene>
    <name evidence="13" type="primary">ATP6</name>
</gene>
<keyword evidence="10" id="KW-0066">ATP synthesis</keyword>
<evidence type="ECO:0000256" key="9">
    <source>
        <dbReference type="ARBA" id="ARBA00023136"/>
    </source>
</evidence>
<feature type="transmembrane region" description="Helical" evidence="12">
    <location>
        <begin position="6"/>
        <end position="22"/>
    </location>
</feature>
<organism evidence="13">
    <name type="scientific">Parastrongyloides trichosuri</name>
    <name type="common">Possum-specific nematode worm</name>
    <dbReference type="NCBI Taxonomy" id="131310"/>
    <lineage>
        <taxon>Eukaryota</taxon>
        <taxon>Metazoa</taxon>
        <taxon>Ecdysozoa</taxon>
        <taxon>Nematoda</taxon>
        <taxon>Chromadorea</taxon>
        <taxon>Rhabditida</taxon>
        <taxon>Tylenchina</taxon>
        <taxon>Panagrolaimomorpha</taxon>
        <taxon>Strongyloidoidea</taxon>
        <taxon>Strongyloididae</taxon>
        <taxon>Parastrongyloides</taxon>
    </lineage>
</organism>
<dbReference type="InterPro" id="IPR000568">
    <property type="entry name" value="ATP_synth_F0_asu"/>
</dbReference>
<evidence type="ECO:0000256" key="4">
    <source>
        <dbReference type="ARBA" id="ARBA00022547"/>
    </source>
</evidence>
<dbReference type="GO" id="GO:0046933">
    <property type="term" value="F:proton-transporting ATP synthase activity, rotational mechanism"/>
    <property type="evidence" value="ECO:0007669"/>
    <property type="project" value="TreeGrafter"/>
</dbReference>
<evidence type="ECO:0000313" key="13">
    <source>
        <dbReference type="EMBL" id="BAT21177.1"/>
    </source>
</evidence>